<name>A0A7G6YD26_9MICO</name>
<gene>
    <name evidence="2" type="ORF">F1C12_15570</name>
</gene>
<dbReference type="EMBL" id="CP043641">
    <property type="protein sequence ID" value="QNE36391.1"/>
    <property type="molecule type" value="Genomic_DNA"/>
</dbReference>
<dbReference type="RefSeq" id="WP_185275827.1">
    <property type="nucleotide sequence ID" value="NZ_CP043641.1"/>
</dbReference>
<reference evidence="3" key="1">
    <citation type="submission" date="2019-09" db="EMBL/GenBank/DDBJ databases">
        <title>Antimicrobial potential of Antarctic Bacteria.</title>
        <authorList>
            <person name="Benaud N."/>
            <person name="Edwards R.J."/>
            <person name="Ferrari B.C."/>
        </authorList>
    </citation>
    <scope>NUCLEOTIDE SEQUENCE [LARGE SCALE GENOMIC DNA]</scope>
    <source>
        <strain evidence="3">INR9</strain>
    </source>
</reference>
<feature type="transmembrane region" description="Helical" evidence="1">
    <location>
        <begin position="92"/>
        <end position="114"/>
    </location>
</feature>
<dbReference type="AlphaFoldDB" id="A0A7G6YD26"/>
<keyword evidence="1" id="KW-0472">Membrane</keyword>
<proteinExistence type="predicted"/>
<keyword evidence="1" id="KW-0812">Transmembrane</keyword>
<accession>A0A7G6YD26</accession>
<sequence length="132" mass="14355">MFRKHCSSPDEEAVERYEFVLATGQQDQLLQVHTEAFAALTDEQRADLRTRLAANVDEADRPVDDRPESLARVATDVEVTRPGSLERVLGPLLPAIAASVMASPVAIALFPYGYAGSGSVWQDDADDDSPLL</sequence>
<dbReference type="KEGG" id="lse:F1C12_15570"/>
<organism evidence="2 3">
    <name type="scientific">Leifsonia shinshuensis</name>
    <dbReference type="NCBI Taxonomy" id="150026"/>
    <lineage>
        <taxon>Bacteria</taxon>
        <taxon>Bacillati</taxon>
        <taxon>Actinomycetota</taxon>
        <taxon>Actinomycetes</taxon>
        <taxon>Micrococcales</taxon>
        <taxon>Microbacteriaceae</taxon>
        <taxon>Leifsonia</taxon>
    </lineage>
</organism>
<evidence type="ECO:0000313" key="2">
    <source>
        <dbReference type="EMBL" id="QNE36391.1"/>
    </source>
</evidence>
<evidence type="ECO:0000313" key="3">
    <source>
        <dbReference type="Proteomes" id="UP000515511"/>
    </source>
</evidence>
<keyword evidence="1" id="KW-1133">Transmembrane helix</keyword>
<dbReference type="Proteomes" id="UP000515511">
    <property type="component" value="Chromosome"/>
</dbReference>
<protein>
    <submittedName>
        <fullName evidence="2">Uncharacterized protein</fullName>
    </submittedName>
</protein>
<evidence type="ECO:0000256" key="1">
    <source>
        <dbReference type="SAM" id="Phobius"/>
    </source>
</evidence>